<accession>A0A6J6MG38</accession>
<dbReference type="PANTHER" id="PTHR48111">
    <property type="entry name" value="REGULATOR OF RPOS"/>
    <property type="match status" value="1"/>
</dbReference>
<dbReference type="PROSITE" id="PS51755">
    <property type="entry name" value="OMPR_PHOB"/>
    <property type="match status" value="1"/>
</dbReference>
<dbReference type="PROSITE" id="PS50110">
    <property type="entry name" value="RESPONSE_REGULATORY"/>
    <property type="match status" value="1"/>
</dbReference>
<dbReference type="Gene3D" id="3.40.50.2300">
    <property type="match status" value="1"/>
</dbReference>
<dbReference type="PANTHER" id="PTHR48111:SF1">
    <property type="entry name" value="TWO-COMPONENT RESPONSE REGULATOR ORR33"/>
    <property type="match status" value="1"/>
</dbReference>
<keyword evidence="3" id="KW-0805">Transcription regulation</keyword>
<keyword evidence="5" id="KW-0804">Transcription</keyword>
<dbReference type="InterPro" id="IPR001867">
    <property type="entry name" value="OmpR/PhoB-type_DNA-bd"/>
</dbReference>
<dbReference type="GO" id="GO:0000976">
    <property type="term" value="F:transcription cis-regulatory region binding"/>
    <property type="evidence" value="ECO:0007669"/>
    <property type="project" value="TreeGrafter"/>
</dbReference>
<dbReference type="InterPro" id="IPR011006">
    <property type="entry name" value="CheY-like_superfamily"/>
</dbReference>
<gene>
    <name evidence="8" type="ORF">UFOPK2242_01553</name>
    <name evidence="9" type="ORF">UFOPK2925_00885</name>
</gene>
<evidence type="ECO:0000256" key="4">
    <source>
        <dbReference type="ARBA" id="ARBA00023125"/>
    </source>
</evidence>
<feature type="domain" description="OmpR/PhoB-type" evidence="7">
    <location>
        <begin position="145"/>
        <end position="245"/>
    </location>
</feature>
<feature type="domain" description="Response regulatory" evidence="6">
    <location>
        <begin position="22"/>
        <end position="135"/>
    </location>
</feature>
<dbReference type="AlphaFoldDB" id="A0A6J6MG38"/>
<dbReference type="Pfam" id="PF00486">
    <property type="entry name" value="Trans_reg_C"/>
    <property type="match status" value="1"/>
</dbReference>
<dbReference type="GO" id="GO:0006355">
    <property type="term" value="P:regulation of DNA-templated transcription"/>
    <property type="evidence" value="ECO:0007669"/>
    <property type="project" value="InterPro"/>
</dbReference>
<name>A0A6J6MG38_9ZZZZ</name>
<reference evidence="8" key="1">
    <citation type="submission" date="2020-05" db="EMBL/GenBank/DDBJ databases">
        <authorList>
            <person name="Chiriac C."/>
            <person name="Salcher M."/>
            <person name="Ghai R."/>
            <person name="Kavagutti S V."/>
        </authorList>
    </citation>
    <scope>NUCLEOTIDE SEQUENCE</scope>
</reference>
<dbReference type="SUPFAM" id="SSF46894">
    <property type="entry name" value="C-terminal effector domain of the bipartite response regulators"/>
    <property type="match status" value="1"/>
</dbReference>
<evidence type="ECO:0000256" key="1">
    <source>
        <dbReference type="ARBA" id="ARBA00022553"/>
    </source>
</evidence>
<evidence type="ECO:0000256" key="2">
    <source>
        <dbReference type="ARBA" id="ARBA00023012"/>
    </source>
</evidence>
<dbReference type="SMART" id="SM00862">
    <property type="entry name" value="Trans_reg_C"/>
    <property type="match status" value="1"/>
</dbReference>
<evidence type="ECO:0000256" key="3">
    <source>
        <dbReference type="ARBA" id="ARBA00023015"/>
    </source>
</evidence>
<evidence type="ECO:0000259" key="6">
    <source>
        <dbReference type="PROSITE" id="PS50110"/>
    </source>
</evidence>
<sequence length="245" mass="27242">MEGGLPRYAPRVTIKPSAALVRVLLIDSNLDQRDALESELARQGLIVSSAGDIRSAKDSLVASPPDIVVLDVDLEDLGGFGLLSTIVTETEFPVIVLTERSEEALRLLGFELGADDYVVKPCSGLELTSRMRSVLRRMDGRRVEHMALNSGDLSLDSDSRQATLAGEVLALTSREFDLLNYLVGHKGQVVDRDRILRDVWRSTSEWQDPSTVTEHVRRLRHQIELDPTKPVRIATVRGKGYRWEG</sequence>
<dbReference type="InterPro" id="IPR039420">
    <property type="entry name" value="WalR-like"/>
</dbReference>
<dbReference type="GO" id="GO:0032993">
    <property type="term" value="C:protein-DNA complex"/>
    <property type="evidence" value="ECO:0007669"/>
    <property type="project" value="TreeGrafter"/>
</dbReference>
<evidence type="ECO:0000313" key="8">
    <source>
        <dbReference type="EMBL" id="CAB4672792.1"/>
    </source>
</evidence>
<protein>
    <submittedName>
        <fullName evidence="8">Unannotated protein</fullName>
    </submittedName>
</protein>
<dbReference type="CDD" id="cd00383">
    <property type="entry name" value="trans_reg_C"/>
    <property type="match status" value="1"/>
</dbReference>
<dbReference type="Gene3D" id="1.10.10.10">
    <property type="entry name" value="Winged helix-like DNA-binding domain superfamily/Winged helix DNA-binding domain"/>
    <property type="match status" value="1"/>
</dbReference>
<proteinExistence type="predicted"/>
<dbReference type="Gene3D" id="6.10.250.690">
    <property type="match status" value="1"/>
</dbReference>
<keyword evidence="1" id="KW-0597">Phosphoprotein</keyword>
<keyword evidence="4" id="KW-0238">DNA-binding</keyword>
<organism evidence="8">
    <name type="scientific">freshwater metagenome</name>
    <dbReference type="NCBI Taxonomy" id="449393"/>
    <lineage>
        <taxon>unclassified sequences</taxon>
        <taxon>metagenomes</taxon>
        <taxon>ecological metagenomes</taxon>
    </lineage>
</organism>
<evidence type="ECO:0000313" key="9">
    <source>
        <dbReference type="EMBL" id="CAB4781447.1"/>
    </source>
</evidence>
<dbReference type="GO" id="GO:0000156">
    <property type="term" value="F:phosphorelay response regulator activity"/>
    <property type="evidence" value="ECO:0007669"/>
    <property type="project" value="TreeGrafter"/>
</dbReference>
<dbReference type="SUPFAM" id="SSF52172">
    <property type="entry name" value="CheY-like"/>
    <property type="match status" value="1"/>
</dbReference>
<dbReference type="InterPro" id="IPR001789">
    <property type="entry name" value="Sig_transdc_resp-reg_receiver"/>
</dbReference>
<dbReference type="InterPro" id="IPR016032">
    <property type="entry name" value="Sig_transdc_resp-reg_C-effctor"/>
</dbReference>
<keyword evidence="2" id="KW-0902">Two-component regulatory system</keyword>
<dbReference type="InterPro" id="IPR036388">
    <property type="entry name" value="WH-like_DNA-bd_sf"/>
</dbReference>
<dbReference type="SMART" id="SM00448">
    <property type="entry name" value="REC"/>
    <property type="match status" value="1"/>
</dbReference>
<dbReference type="Pfam" id="PF00072">
    <property type="entry name" value="Response_reg"/>
    <property type="match status" value="1"/>
</dbReference>
<evidence type="ECO:0000259" key="7">
    <source>
        <dbReference type="PROSITE" id="PS51755"/>
    </source>
</evidence>
<dbReference type="EMBL" id="CAEZWM010000260">
    <property type="protein sequence ID" value="CAB4672792.1"/>
    <property type="molecule type" value="Genomic_DNA"/>
</dbReference>
<dbReference type="GO" id="GO:0005829">
    <property type="term" value="C:cytosol"/>
    <property type="evidence" value="ECO:0007669"/>
    <property type="project" value="TreeGrafter"/>
</dbReference>
<evidence type="ECO:0000256" key="5">
    <source>
        <dbReference type="ARBA" id="ARBA00023163"/>
    </source>
</evidence>
<dbReference type="EMBL" id="CAEZZU010000125">
    <property type="protein sequence ID" value="CAB4781447.1"/>
    <property type="molecule type" value="Genomic_DNA"/>
</dbReference>